<dbReference type="Pfam" id="PF12464">
    <property type="entry name" value="Mac"/>
    <property type="match status" value="1"/>
</dbReference>
<evidence type="ECO:0000256" key="1">
    <source>
        <dbReference type="ARBA" id="ARBA00007274"/>
    </source>
</evidence>
<comment type="caution">
    <text evidence="7">The sequence shown here is derived from an EMBL/GenBank/DDBJ whole genome shotgun (WGS) entry which is preliminary data.</text>
</comment>
<proteinExistence type="inferred from homology"/>
<reference evidence="7" key="2">
    <citation type="submission" date="2021-04" db="EMBL/GenBank/DDBJ databases">
        <authorList>
            <person name="Gilroy R."/>
        </authorList>
    </citation>
    <scope>NUCLEOTIDE SEQUENCE</scope>
    <source>
        <strain evidence="7">23274</strain>
    </source>
</reference>
<dbReference type="EMBL" id="DXFT01000104">
    <property type="protein sequence ID" value="HIX03561.1"/>
    <property type="molecule type" value="Genomic_DNA"/>
</dbReference>
<dbReference type="InterPro" id="IPR001451">
    <property type="entry name" value="Hexapep"/>
</dbReference>
<name>A0A9D1UZX5_9BACT</name>
<comment type="similarity">
    <text evidence="1">Belongs to the transferase hexapeptide repeat family.</text>
</comment>
<dbReference type="InterPro" id="IPR024688">
    <property type="entry name" value="Mac_dom"/>
</dbReference>
<comment type="function">
    <text evidence="4">Acetyltransferase implicated in the O-acetylation of Nod factors.</text>
</comment>
<organism evidence="7 8">
    <name type="scientific">Candidatus Odoribacter faecigallinarum</name>
    <dbReference type="NCBI Taxonomy" id="2838706"/>
    <lineage>
        <taxon>Bacteria</taxon>
        <taxon>Pseudomonadati</taxon>
        <taxon>Bacteroidota</taxon>
        <taxon>Bacteroidia</taxon>
        <taxon>Bacteroidales</taxon>
        <taxon>Odoribacteraceae</taxon>
        <taxon>Odoribacter</taxon>
    </lineage>
</organism>
<dbReference type="InterPro" id="IPR051159">
    <property type="entry name" value="Hexapeptide_acetyltransf"/>
</dbReference>
<dbReference type="FunFam" id="2.160.10.10:FF:000025">
    <property type="entry name" value="Hexapeptide-repeat containing-acetyltransferase"/>
    <property type="match status" value="1"/>
</dbReference>
<dbReference type="PANTHER" id="PTHR23416">
    <property type="entry name" value="SIALIC ACID SYNTHASE-RELATED"/>
    <property type="match status" value="1"/>
</dbReference>
<dbReference type="PANTHER" id="PTHR23416:SF23">
    <property type="entry name" value="ACETYLTRANSFERASE C18B11.09C-RELATED"/>
    <property type="match status" value="1"/>
</dbReference>
<reference evidence="7" key="1">
    <citation type="journal article" date="2021" name="PeerJ">
        <title>Extensive microbial diversity within the chicken gut microbiome revealed by metagenomics and culture.</title>
        <authorList>
            <person name="Gilroy R."/>
            <person name="Ravi A."/>
            <person name="Getino M."/>
            <person name="Pursley I."/>
            <person name="Horton D.L."/>
            <person name="Alikhan N.F."/>
            <person name="Baker D."/>
            <person name="Gharbi K."/>
            <person name="Hall N."/>
            <person name="Watson M."/>
            <person name="Adriaenssens E.M."/>
            <person name="Foster-Nyarko E."/>
            <person name="Jarju S."/>
            <person name="Secka A."/>
            <person name="Antonio M."/>
            <person name="Oren A."/>
            <person name="Chaudhuri R.R."/>
            <person name="La Ragione R."/>
            <person name="Hildebrand F."/>
            <person name="Pallen M.J."/>
        </authorList>
    </citation>
    <scope>NUCLEOTIDE SEQUENCE</scope>
    <source>
        <strain evidence="7">23274</strain>
    </source>
</reference>
<dbReference type="CDD" id="cd03357">
    <property type="entry name" value="LbH_MAT_GAT"/>
    <property type="match status" value="1"/>
</dbReference>
<dbReference type="SUPFAM" id="SSF51161">
    <property type="entry name" value="Trimeric LpxA-like enzymes"/>
    <property type="match status" value="1"/>
</dbReference>
<evidence type="ECO:0000256" key="5">
    <source>
        <dbReference type="ARBA" id="ARBA00067695"/>
    </source>
</evidence>
<evidence type="ECO:0000256" key="4">
    <source>
        <dbReference type="ARBA" id="ARBA00055587"/>
    </source>
</evidence>
<dbReference type="InterPro" id="IPR011004">
    <property type="entry name" value="Trimer_LpxA-like_sf"/>
</dbReference>
<dbReference type="GO" id="GO:0008374">
    <property type="term" value="F:O-acyltransferase activity"/>
    <property type="evidence" value="ECO:0007669"/>
    <property type="project" value="TreeGrafter"/>
</dbReference>
<dbReference type="Gene3D" id="2.160.10.10">
    <property type="entry name" value="Hexapeptide repeat proteins"/>
    <property type="match status" value="1"/>
</dbReference>
<evidence type="ECO:0000256" key="2">
    <source>
        <dbReference type="ARBA" id="ARBA00022679"/>
    </source>
</evidence>
<evidence type="ECO:0000313" key="8">
    <source>
        <dbReference type="Proteomes" id="UP000824202"/>
    </source>
</evidence>
<gene>
    <name evidence="7" type="ORF">H9863_05540</name>
</gene>
<dbReference type="Pfam" id="PF00132">
    <property type="entry name" value="Hexapep"/>
    <property type="match status" value="1"/>
</dbReference>
<protein>
    <recommendedName>
        <fullName evidence="5">Nodulation protein L</fullName>
    </recommendedName>
</protein>
<accession>A0A9D1UZX5</accession>
<dbReference type="SMART" id="SM01266">
    <property type="entry name" value="Mac"/>
    <property type="match status" value="1"/>
</dbReference>
<dbReference type="GO" id="GO:0016407">
    <property type="term" value="F:acetyltransferase activity"/>
    <property type="evidence" value="ECO:0007669"/>
    <property type="project" value="InterPro"/>
</dbReference>
<evidence type="ECO:0000313" key="7">
    <source>
        <dbReference type="EMBL" id="HIX03561.1"/>
    </source>
</evidence>
<feature type="domain" description="Maltose/galactoside acetyltransferase" evidence="6">
    <location>
        <begin position="4"/>
        <end position="58"/>
    </location>
</feature>
<evidence type="ECO:0000259" key="6">
    <source>
        <dbReference type="SMART" id="SM01266"/>
    </source>
</evidence>
<keyword evidence="3" id="KW-0012">Acyltransferase</keyword>
<keyword evidence="2" id="KW-0808">Transferase</keyword>
<evidence type="ECO:0000256" key="3">
    <source>
        <dbReference type="ARBA" id="ARBA00023315"/>
    </source>
</evidence>
<sequence length="184" mass="20336">MTEKEKMLAGEVYNPGDEELMKLHHEVLVLLKEYNDIAFVKPAEHTRFLHRILPHAHRTLVIQPPFLCDFGFNIYGGEDSFFNYGCTILDTAPVRFGKNVLVGPNVSFYAPMHPIDWQERATGVEHGEPITVGDDVWIGGNAVICPGVSIGNRCIIAAGAVVTKDVPDDSMVGGNPARLIRRLV</sequence>
<dbReference type="AlphaFoldDB" id="A0A9D1UZX5"/>
<dbReference type="Proteomes" id="UP000824202">
    <property type="component" value="Unassembled WGS sequence"/>
</dbReference>